<dbReference type="EMBL" id="CM007658">
    <property type="protein sequence ID" value="ONH92113.1"/>
    <property type="molecule type" value="Genomic_DNA"/>
</dbReference>
<evidence type="ECO:0000256" key="2">
    <source>
        <dbReference type="ARBA" id="ARBA00022576"/>
    </source>
</evidence>
<reference evidence="6 7" key="1">
    <citation type="journal article" date="2013" name="Nat. Genet.">
        <title>The high-quality draft genome of peach (Prunus persica) identifies unique patterns of genetic diversity, domestication and genome evolution.</title>
        <authorList>
            <consortium name="International Peach Genome Initiative"/>
            <person name="Verde I."/>
            <person name="Abbott A.G."/>
            <person name="Scalabrin S."/>
            <person name="Jung S."/>
            <person name="Shu S."/>
            <person name="Marroni F."/>
            <person name="Zhebentyayeva T."/>
            <person name="Dettori M.T."/>
            <person name="Grimwood J."/>
            <person name="Cattonaro F."/>
            <person name="Zuccolo A."/>
            <person name="Rossini L."/>
            <person name="Jenkins J."/>
            <person name="Vendramin E."/>
            <person name="Meisel L.A."/>
            <person name="Decroocq V."/>
            <person name="Sosinski B."/>
            <person name="Prochnik S."/>
            <person name="Mitros T."/>
            <person name="Policriti A."/>
            <person name="Cipriani G."/>
            <person name="Dondini L."/>
            <person name="Ficklin S."/>
            <person name="Goodstein D.M."/>
            <person name="Xuan P."/>
            <person name="Del Fabbro C."/>
            <person name="Aramini V."/>
            <person name="Copetti D."/>
            <person name="Gonzalez S."/>
            <person name="Horner D.S."/>
            <person name="Falchi R."/>
            <person name="Lucas S."/>
            <person name="Mica E."/>
            <person name="Maldonado J."/>
            <person name="Lazzari B."/>
            <person name="Bielenberg D."/>
            <person name="Pirona R."/>
            <person name="Miculan M."/>
            <person name="Barakat A."/>
            <person name="Testolin R."/>
            <person name="Stella A."/>
            <person name="Tartarini S."/>
            <person name="Tonutti P."/>
            <person name="Arus P."/>
            <person name="Orellana A."/>
            <person name="Wells C."/>
            <person name="Main D."/>
            <person name="Vizzotto G."/>
            <person name="Silva H."/>
            <person name="Salamini F."/>
            <person name="Schmutz J."/>
            <person name="Morgante M."/>
            <person name="Rokhsar D.S."/>
        </authorList>
    </citation>
    <scope>NUCLEOTIDE SEQUENCE [LARGE SCALE GENOMIC DNA]</scope>
    <source>
        <strain evidence="7">cv. Nemared</strain>
    </source>
</reference>
<keyword evidence="7" id="KW-1185">Reference proteome</keyword>
<keyword evidence="4" id="KW-0663">Pyridoxal phosphate</keyword>
<evidence type="ECO:0000256" key="3">
    <source>
        <dbReference type="ARBA" id="ARBA00022679"/>
    </source>
</evidence>
<keyword evidence="3" id="KW-0808">Transferase</keyword>
<proteinExistence type="predicted"/>
<dbReference type="SUPFAM" id="SSF53383">
    <property type="entry name" value="PLP-dependent transferases"/>
    <property type="match status" value="1"/>
</dbReference>
<evidence type="ECO:0000256" key="1">
    <source>
        <dbReference type="ARBA" id="ARBA00001933"/>
    </source>
</evidence>
<dbReference type="AlphaFoldDB" id="A0A251MYI1"/>
<evidence type="ECO:0000313" key="7">
    <source>
        <dbReference type="Proteomes" id="UP000006882"/>
    </source>
</evidence>
<feature type="domain" description="Aminotransferase class I/classII large" evidence="5">
    <location>
        <begin position="49"/>
        <end position="385"/>
    </location>
</feature>
<keyword evidence="2" id="KW-0032">Aminotransferase</keyword>
<evidence type="ECO:0000313" key="6">
    <source>
        <dbReference type="EMBL" id="ONH92113.1"/>
    </source>
</evidence>
<dbReference type="GO" id="GO:0030170">
    <property type="term" value="F:pyridoxal phosphate binding"/>
    <property type="evidence" value="ECO:0007669"/>
    <property type="project" value="InterPro"/>
</dbReference>
<dbReference type="InterPro" id="IPR004839">
    <property type="entry name" value="Aminotransferase_I/II_large"/>
</dbReference>
<protein>
    <recommendedName>
        <fullName evidence="5">Aminotransferase class I/classII large domain-containing protein</fullName>
    </recommendedName>
</protein>
<comment type="cofactor">
    <cofactor evidence="1">
        <name>pyridoxal 5'-phosphate</name>
        <dbReference type="ChEBI" id="CHEBI:597326"/>
    </cofactor>
</comment>
<dbReference type="InterPro" id="IPR015422">
    <property type="entry name" value="PyrdxlP-dep_Trfase_small"/>
</dbReference>
<evidence type="ECO:0000256" key="4">
    <source>
        <dbReference type="ARBA" id="ARBA00022898"/>
    </source>
</evidence>
<dbReference type="InterPro" id="IPR019942">
    <property type="entry name" value="DapL/ALD1"/>
</dbReference>
<dbReference type="CDD" id="cd00609">
    <property type="entry name" value="AAT_like"/>
    <property type="match status" value="1"/>
</dbReference>
<dbReference type="PANTHER" id="PTHR43144">
    <property type="entry name" value="AMINOTRANSFERASE"/>
    <property type="match status" value="1"/>
</dbReference>
<dbReference type="InterPro" id="IPR015424">
    <property type="entry name" value="PyrdxlP-dep_Trfase"/>
</dbReference>
<accession>A0A251MYI1</accession>
<dbReference type="GO" id="GO:0008483">
    <property type="term" value="F:transaminase activity"/>
    <property type="evidence" value="ECO:0007669"/>
    <property type="project" value="UniProtKB-KW"/>
</dbReference>
<dbReference type="Gramene" id="ONH92113">
    <property type="protein sequence ID" value="ONH92113"/>
    <property type="gene ID" value="PRUPE_8G156100"/>
</dbReference>
<sequence>MSPFKQKEKTAYKTQVARNANMAKFQAAYIFPEIARRRDAHLQKYPDAQVISLGHGDTTEPIPEVITSAMEKRSQALSTLEGYSGYGPAQGEKPLRAAIASTFYDNLGIEEDDIFVSDGAKCDISRLQLVFGSSVTMAVQSPSYPAYVQSSVVMGQTAQYQKDVEKFGNIEYMTCTPENGSAATREQLTQLVQFAKDNGSIIVYDSAYAMYMSDDNPRSIFEIPGAKEVAIETSSFSKYAGFTGVRLGWTVVPKQLLFSDGFPVAKDFNRIVCTCFSGASNIAQAGGLACLSPEGIKAMHDVISFYKENAGILAYTFESLGFKVYGGKNAPYVWIHFPGRSSWDVFNEILEKIHVVTIPGIGFGPGGEGFIRVSAFGHRRNVLEASERFKQLYK</sequence>
<organism evidence="6 7">
    <name type="scientific">Prunus persica</name>
    <name type="common">Peach</name>
    <name type="synonym">Amygdalus persica</name>
    <dbReference type="NCBI Taxonomy" id="3760"/>
    <lineage>
        <taxon>Eukaryota</taxon>
        <taxon>Viridiplantae</taxon>
        <taxon>Streptophyta</taxon>
        <taxon>Embryophyta</taxon>
        <taxon>Tracheophyta</taxon>
        <taxon>Spermatophyta</taxon>
        <taxon>Magnoliopsida</taxon>
        <taxon>eudicotyledons</taxon>
        <taxon>Gunneridae</taxon>
        <taxon>Pentapetalae</taxon>
        <taxon>rosids</taxon>
        <taxon>fabids</taxon>
        <taxon>Rosales</taxon>
        <taxon>Rosaceae</taxon>
        <taxon>Amygdaloideae</taxon>
        <taxon>Amygdaleae</taxon>
        <taxon>Prunus</taxon>
    </lineage>
</organism>
<evidence type="ECO:0000259" key="5">
    <source>
        <dbReference type="Pfam" id="PF00155"/>
    </source>
</evidence>
<dbReference type="Gene3D" id="3.40.640.10">
    <property type="entry name" value="Type I PLP-dependent aspartate aminotransferase-like (Major domain)"/>
    <property type="match status" value="1"/>
</dbReference>
<dbReference type="Pfam" id="PF00155">
    <property type="entry name" value="Aminotran_1_2"/>
    <property type="match status" value="1"/>
</dbReference>
<dbReference type="Proteomes" id="UP000006882">
    <property type="component" value="Chromosome G8"/>
</dbReference>
<name>A0A251MYI1_PRUPE</name>
<gene>
    <name evidence="6" type="ORF">PRUPE_8G156100</name>
</gene>
<dbReference type="Gene3D" id="3.90.1150.10">
    <property type="entry name" value="Aspartate Aminotransferase, domain 1"/>
    <property type="match status" value="1"/>
</dbReference>
<dbReference type="InterPro" id="IPR015421">
    <property type="entry name" value="PyrdxlP-dep_Trfase_major"/>
</dbReference>